<dbReference type="CDD" id="cd07045">
    <property type="entry name" value="BMC_CcmK_like"/>
    <property type="match status" value="1"/>
</dbReference>
<reference evidence="6 7" key="2">
    <citation type="journal article" date="2010" name="Stand. Genomic Sci.">
        <title>Complete genome sequence of Sebaldella termitidis type strain (NCTC 11300).</title>
        <authorList>
            <person name="Harmon-Smith M."/>
            <person name="Celia L."/>
            <person name="Chertkov O."/>
            <person name="Lapidus A."/>
            <person name="Copeland A."/>
            <person name="Glavina Del Rio T."/>
            <person name="Nolan M."/>
            <person name="Lucas S."/>
            <person name="Tice H."/>
            <person name="Cheng J.F."/>
            <person name="Han C."/>
            <person name="Detter J.C."/>
            <person name="Bruce D."/>
            <person name="Goodwin L."/>
            <person name="Pitluck S."/>
            <person name="Pati A."/>
            <person name="Liolios K."/>
            <person name="Ivanova N."/>
            <person name="Mavromatis K."/>
            <person name="Mikhailova N."/>
            <person name="Chen A."/>
            <person name="Palaniappan K."/>
            <person name="Land M."/>
            <person name="Hauser L."/>
            <person name="Chang Y.J."/>
            <person name="Jeffries C.D."/>
            <person name="Brettin T."/>
            <person name="Goker M."/>
            <person name="Beck B."/>
            <person name="Bristow J."/>
            <person name="Eisen J.A."/>
            <person name="Markowitz V."/>
            <person name="Hugenholtz P."/>
            <person name="Kyrpides N.C."/>
            <person name="Klenk H.P."/>
            <person name="Chen F."/>
        </authorList>
    </citation>
    <scope>NUCLEOTIDE SEQUENCE [LARGE SCALE GENOMIC DNA]</scope>
    <source>
        <strain evidence="7">ATCC 33386 / NCTC 11300</strain>
    </source>
</reference>
<dbReference type="InterPro" id="IPR037233">
    <property type="entry name" value="CcmK-like_sf"/>
</dbReference>
<dbReference type="PROSITE" id="PS51930">
    <property type="entry name" value="BMC_2"/>
    <property type="match status" value="1"/>
</dbReference>
<dbReference type="EMBL" id="CP001739">
    <property type="protein sequence ID" value="ACZ07910.1"/>
    <property type="molecule type" value="Genomic_DNA"/>
</dbReference>
<accession>D1AFM5</accession>
<comment type="similarity">
    <text evidence="3">Belongs to the bacterial microcompartments protein family.</text>
</comment>
<gene>
    <name evidence="6" type="ordered locus">Sterm_1042</name>
</gene>
<dbReference type="SUPFAM" id="SSF143414">
    <property type="entry name" value="CcmK-like"/>
    <property type="match status" value="1"/>
</dbReference>
<sequence>MDSYGYIETMGLLTAIEAADAALKAANVVFTNCYIVKGGIVTVELAGDVAAVTAAVEAGSESARKLGNFISKNVIARVDDETKKILKGDTFISDNNKDGKTEKEISEEELLQNEMEKEEESIEELDALEEIIKADIPTAEGDIPLYDEVIKSPEFSELENDEEAKIITETVKRNDSDGEPYETQEKITVIEEEINTKQTNNNTDYENMKVTDLRGIVKELNSHLTWNQVKAMNKKKLVETLKKNKREK</sequence>
<dbReference type="Gene3D" id="3.30.70.1710">
    <property type="match status" value="1"/>
</dbReference>
<dbReference type="AlphaFoldDB" id="D1AFM5"/>
<feature type="coiled-coil region" evidence="4">
    <location>
        <begin position="108"/>
        <end position="135"/>
    </location>
</feature>
<evidence type="ECO:0000256" key="3">
    <source>
        <dbReference type="PROSITE-ProRule" id="PRU01278"/>
    </source>
</evidence>
<protein>
    <submittedName>
        <fullName evidence="6">Microcompartments protein</fullName>
    </submittedName>
</protein>
<comment type="subcellular location">
    <subcellularLocation>
        <location evidence="1">Bacterial microcompartment</location>
    </subcellularLocation>
</comment>
<evidence type="ECO:0000256" key="2">
    <source>
        <dbReference type="ARBA" id="ARBA00024446"/>
    </source>
</evidence>
<keyword evidence="2" id="KW-1283">Bacterial microcompartment</keyword>
<evidence type="ECO:0000256" key="1">
    <source>
        <dbReference type="ARBA" id="ARBA00024322"/>
    </source>
</evidence>
<dbReference type="Pfam" id="PF00936">
    <property type="entry name" value="BMC"/>
    <property type="match status" value="1"/>
</dbReference>
<keyword evidence="7" id="KW-1185">Reference proteome</keyword>
<keyword evidence="4" id="KW-0175">Coiled coil</keyword>
<dbReference type="InterPro" id="IPR044872">
    <property type="entry name" value="CcmK/CsoS1_BMC"/>
</dbReference>
<name>D1AFM5_SEBTE</name>
<feature type="domain" description="BMC" evidence="5">
    <location>
        <begin position="3"/>
        <end position="87"/>
    </location>
</feature>
<proteinExistence type="inferred from homology"/>
<evidence type="ECO:0000259" key="5">
    <source>
        <dbReference type="PROSITE" id="PS51930"/>
    </source>
</evidence>
<dbReference type="STRING" id="526218.Sterm_1042"/>
<dbReference type="InterPro" id="IPR050575">
    <property type="entry name" value="BMC_shell"/>
</dbReference>
<dbReference type="PANTHER" id="PTHR33941">
    <property type="entry name" value="PROPANEDIOL UTILIZATION PROTEIN PDUA"/>
    <property type="match status" value="1"/>
</dbReference>
<evidence type="ECO:0000313" key="7">
    <source>
        <dbReference type="Proteomes" id="UP000000845"/>
    </source>
</evidence>
<dbReference type="Proteomes" id="UP000000845">
    <property type="component" value="Chromosome"/>
</dbReference>
<evidence type="ECO:0000313" key="6">
    <source>
        <dbReference type="EMBL" id="ACZ07910.1"/>
    </source>
</evidence>
<evidence type="ECO:0000256" key="4">
    <source>
        <dbReference type="SAM" id="Coils"/>
    </source>
</evidence>
<dbReference type="SMART" id="SM00877">
    <property type="entry name" value="BMC"/>
    <property type="match status" value="1"/>
</dbReference>
<dbReference type="eggNOG" id="COG4577">
    <property type="taxonomic scope" value="Bacteria"/>
</dbReference>
<dbReference type="HOGENOM" id="CLU_064903_0_1_0"/>
<dbReference type="InterPro" id="IPR000249">
    <property type="entry name" value="BMC_dom"/>
</dbReference>
<dbReference type="PANTHER" id="PTHR33941:SF11">
    <property type="entry name" value="BACTERIAL MICROCOMPARTMENT SHELL PROTEIN PDUJ"/>
    <property type="match status" value="1"/>
</dbReference>
<dbReference type="KEGG" id="str:Sterm_1042"/>
<organism evidence="6 7">
    <name type="scientific">Sebaldella termitidis (strain ATCC 33386 / NCTC 11300)</name>
    <dbReference type="NCBI Taxonomy" id="526218"/>
    <lineage>
        <taxon>Bacteria</taxon>
        <taxon>Fusobacteriati</taxon>
        <taxon>Fusobacteriota</taxon>
        <taxon>Fusobacteriia</taxon>
        <taxon>Fusobacteriales</taxon>
        <taxon>Leptotrichiaceae</taxon>
        <taxon>Sebaldella</taxon>
    </lineage>
</organism>
<dbReference type="GO" id="GO:0031469">
    <property type="term" value="C:bacterial microcompartment"/>
    <property type="evidence" value="ECO:0007669"/>
    <property type="project" value="UniProtKB-SubCell"/>
</dbReference>
<reference evidence="7" key="1">
    <citation type="submission" date="2009-09" db="EMBL/GenBank/DDBJ databases">
        <title>The complete chromosome of Sebaldella termitidis ATCC 33386.</title>
        <authorList>
            <consortium name="US DOE Joint Genome Institute (JGI-PGF)"/>
            <person name="Lucas S."/>
            <person name="Copeland A."/>
            <person name="Lapidus A."/>
            <person name="Glavina del Rio T."/>
            <person name="Dalin E."/>
            <person name="Tice H."/>
            <person name="Bruce D."/>
            <person name="Goodwin L."/>
            <person name="Pitluck S."/>
            <person name="Kyrpides N."/>
            <person name="Mavromatis K."/>
            <person name="Ivanova N."/>
            <person name="Mikhailova N."/>
            <person name="Sims D."/>
            <person name="Meincke L."/>
            <person name="Brettin T."/>
            <person name="Detter J.C."/>
            <person name="Han C."/>
            <person name="Larimer F."/>
            <person name="Land M."/>
            <person name="Hauser L."/>
            <person name="Markowitz V."/>
            <person name="Cheng J.F."/>
            <person name="Hugenholtz P."/>
            <person name="Woyke T."/>
            <person name="Wu D."/>
            <person name="Eisen J.A."/>
        </authorList>
    </citation>
    <scope>NUCLEOTIDE SEQUENCE [LARGE SCALE GENOMIC DNA]</scope>
    <source>
        <strain evidence="7">ATCC 33386 / NCTC 11300</strain>
    </source>
</reference>